<dbReference type="InterPro" id="IPR036875">
    <property type="entry name" value="Znf_CCHC_sf"/>
</dbReference>
<gene>
    <name evidence="4" type="ORF">TSAR_003927</name>
</gene>
<dbReference type="AlphaFoldDB" id="A0A232EZF6"/>
<accession>A0A232EZF6</accession>
<dbReference type="SMART" id="SM00343">
    <property type="entry name" value="ZnF_C2HC"/>
    <property type="match status" value="1"/>
</dbReference>
<keyword evidence="1" id="KW-0862">Zinc</keyword>
<dbReference type="Gene3D" id="4.10.60.10">
    <property type="entry name" value="Zinc finger, CCHC-type"/>
    <property type="match status" value="1"/>
</dbReference>
<dbReference type="GO" id="GO:0003676">
    <property type="term" value="F:nucleic acid binding"/>
    <property type="evidence" value="ECO:0007669"/>
    <property type="project" value="InterPro"/>
</dbReference>
<proteinExistence type="predicted"/>
<keyword evidence="5" id="KW-1185">Reference proteome</keyword>
<dbReference type="InterPro" id="IPR001878">
    <property type="entry name" value="Znf_CCHC"/>
</dbReference>
<evidence type="ECO:0000313" key="5">
    <source>
        <dbReference type="Proteomes" id="UP000215335"/>
    </source>
</evidence>
<evidence type="ECO:0000313" key="4">
    <source>
        <dbReference type="EMBL" id="OXU23640.1"/>
    </source>
</evidence>
<organism evidence="4 5">
    <name type="scientific">Trichomalopsis sarcophagae</name>
    <dbReference type="NCBI Taxonomy" id="543379"/>
    <lineage>
        <taxon>Eukaryota</taxon>
        <taxon>Metazoa</taxon>
        <taxon>Ecdysozoa</taxon>
        <taxon>Arthropoda</taxon>
        <taxon>Hexapoda</taxon>
        <taxon>Insecta</taxon>
        <taxon>Pterygota</taxon>
        <taxon>Neoptera</taxon>
        <taxon>Endopterygota</taxon>
        <taxon>Hymenoptera</taxon>
        <taxon>Apocrita</taxon>
        <taxon>Proctotrupomorpha</taxon>
        <taxon>Chalcidoidea</taxon>
        <taxon>Pteromalidae</taxon>
        <taxon>Pteromalinae</taxon>
        <taxon>Trichomalopsis</taxon>
    </lineage>
</organism>
<protein>
    <recommendedName>
        <fullName evidence="3">CCHC-type domain-containing protein</fullName>
    </recommendedName>
</protein>
<feature type="domain" description="CCHC-type" evidence="3">
    <location>
        <begin position="86"/>
        <end position="100"/>
    </location>
</feature>
<keyword evidence="1" id="KW-0479">Metal-binding</keyword>
<dbReference type="GO" id="GO:0008270">
    <property type="term" value="F:zinc ion binding"/>
    <property type="evidence" value="ECO:0007669"/>
    <property type="project" value="UniProtKB-KW"/>
</dbReference>
<evidence type="ECO:0000259" key="3">
    <source>
        <dbReference type="PROSITE" id="PS50158"/>
    </source>
</evidence>
<dbReference type="EMBL" id="NNAY01001541">
    <property type="protein sequence ID" value="OXU23640.1"/>
    <property type="molecule type" value="Genomic_DNA"/>
</dbReference>
<dbReference type="PROSITE" id="PS50158">
    <property type="entry name" value="ZF_CCHC"/>
    <property type="match status" value="1"/>
</dbReference>
<reference evidence="4 5" key="1">
    <citation type="journal article" date="2017" name="Curr. Biol.">
        <title>The Evolution of Venom by Co-option of Single-Copy Genes.</title>
        <authorList>
            <person name="Martinson E.O."/>
            <person name="Mrinalini"/>
            <person name="Kelkar Y.D."/>
            <person name="Chang C.H."/>
            <person name="Werren J.H."/>
        </authorList>
    </citation>
    <scope>NUCLEOTIDE SEQUENCE [LARGE SCALE GENOMIC DNA]</scope>
    <source>
        <strain evidence="4 5">Alberta</strain>
        <tissue evidence="4">Whole body</tissue>
    </source>
</reference>
<keyword evidence="1" id="KW-0863">Zinc-finger</keyword>
<feature type="region of interest" description="Disordered" evidence="2">
    <location>
        <begin position="27"/>
        <end position="77"/>
    </location>
</feature>
<comment type="caution">
    <text evidence="4">The sequence shown here is derived from an EMBL/GenBank/DDBJ whole genome shotgun (WGS) entry which is preliminary data.</text>
</comment>
<name>A0A232EZF6_9HYME</name>
<sequence length="110" mass="12071">MVHFSDTLPLLVDATGKLFDSKLAAMAQPARHAKAGGGNRKSAPQQGRSGSRKERGKSPSPKRKSQRSGENSGQLDQREQKWLIECFKCRGKGHIARECPLGKGNDKKEE</sequence>
<dbReference type="SUPFAM" id="SSF57756">
    <property type="entry name" value="Retrovirus zinc finger-like domains"/>
    <property type="match status" value="1"/>
</dbReference>
<dbReference type="Pfam" id="PF00098">
    <property type="entry name" value="zf-CCHC"/>
    <property type="match status" value="1"/>
</dbReference>
<evidence type="ECO:0000256" key="2">
    <source>
        <dbReference type="SAM" id="MobiDB-lite"/>
    </source>
</evidence>
<dbReference type="Proteomes" id="UP000215335">
    <property type="component" value="Unassembled WGS sequence"/>
</dbReference>
<evidence type="ECO:0000256" key="1">
    <source>
        <dbReference type="PROSITE-ProRule" id="PRU00047"/>
    </source>
</evidence>